<protein>
    <submittedName>
        <fullName evidence="6">TIGR03619 family F420-dependent LLM class oxidoreductase</fullName>
        <ecNumber evidence="6">1.-.-.-</ecNumber>
    </submittedName>
</protein>
<keyword evidence="4" id="KW-0503">Monooxygenase</keyword>
<dbReference type="NCBIfam" id="TIGR03619">
    <property type="entry name" value="F420_Rv2161c"/>
    <property type="match status" value="1"/>
</dbReference>
<dbReference type="Gene3D" id="3.20.20.30">
    <property type="entry name" value="Luciferase-like domain"/>
    <property type="match status" value="1"/>
</dbReference>
<evidence type="ECO:0000256" key="3">
    <source>
        <dbReference type="ARBA" id="ARBA00023002"/>
    </source>
</evidence>
<name>A0ABT3T454_9GAMM</name>
<dbReference type="InterPro" id="IPR019921">
    <property type="entry name" value="Lucif-like_OxRdtase_Rv2161c"/>
</dbReference>
<proteinExistence type="predicted"/>
<keyword evidence="3 6" id="KW-0560">Oxidoreductase</keyword>
<evidence type="ECO:0000313" key="7">
    <source>
        <dbReference type="Proteomes" id="UP001143304"/>
    </source>
</evidence>
<sequence>MYMKFWQSLAFVEMDQMPELARFCEELGFHGVSYGDHLVTTAEQVDDYEYGDNGNILWNPDTHWPDPWVMTAALAEATTTLHFLSTIYILPLRDPLSAAKAVSTAAYLSGNRVTLGVGVGWQKAEFDMVGLDFKTRGKRTDEMLEILPGLVSGRMTEYHGRFYDIPKVKMSPGTTEPLPIMVGGYAPAALTRAARFDGWMATSHEENDIYPLLDNLRAARVAQADSERHFDIWTGVINPGQGAHERLAEAGVTMVNGTNFLDESGKTTLSSIDDKKRRLDHFAERFLG</sequence>
<dbReference type="InterPro" id="IPR011251">
    <property type="entry name" value="Luciferase-like_dom"/>
</dbReference>
<evidence type="ECO:0000256" key="4">
    <source>
        <dbReference type="ARBA" id="ARBA00023033"/>
    </source>
</evidence>
<dbReference type="EC" id="1.-.-.-" evidence="6"/>
<dbReference type="Pfam" id="PF00296">
    <property type="entry name" value="Bac_luciferase"/>
    <property type="match status" value="1"/>
</dbReference>
<dbReference type="GO" id="GO:0016491">
    <property type="term" value="F:oxidoreductase activity"/>
    <property type="evidence" value="ECO:0007669"/>
    <property type="project" value="UniProtKB-KW"/>
</dbReference>
<dbReference type="PANTHER" id="PTHR42847:SF4">
    <property type="entry name" value="ALKANESULFONATE MONOOXYGENASE-RELATED"/>
    <property type="match status" value="1"/>
</dbReference>
<dbReference type="InterPro" id="IPR050172">
    <property type="entry name" value="SsuD_RutA_monooxygenase"/>
</dbReference>
<dbReference type="CDD" id="cd01097">
    <property type="entry name" value="Tetrahydromethanopterin_reductase"/>
    <property type="match status" value="1"/>
</dbReference>
<evidence type="ECO:0000256" key="1">
    <source>
        <dbReference type="ARBA" id="ARBA00022630"/>
    </source>
</evidence>
<evidence type="ECO:0000256" key="2">
    <source>
        <dbReference type="ARBA" id="ARBA00022643"/>
    </source>
</evidence>
<evidence type="ECO:0000313" key="6">
    <source>
        <dbReference type="EMBL" id="MCX2977028.1"/>
    </source>
</evidence>
<keyword evidence="7" id="KW-1185">Reference proteome</keyword>
<dbReference type="EMBL" id="SHNO01000001">
    <property type="protein sequence ID" value="MCX2977028.1"/>
    <property type="molecule type" value="Genomic_DNA"/>
</dbReference>
<evidence type="ECO:0000259" key="5">
    <source>
        <dbReference type="Pfam" id="PF00296"/>
    </source>
</evidence>
<dbReference type="PANTHER" id="PTHR42847">
    <property type="entry name" value="ALKANESULFONATE MONOOXYGENASE"/>
    <property type="match status" value="1"/>
</dbReference>
<feature type="domain" description="Luciferase-like" evidence="5">
    <location>
        <begin position="14"/>
        <end position="233"/>
    </location>
</feature>
<dbReference type="InterPro" id="IPR036661">
    <property type="entry name" value="Luciferase-like_sf"/>
</dbReference>
<dbReference type="Proteomes" id="UP001143304">
    <property type="component" value="Unassembled WGS sequence"/>
</dbReference>
<comment type="caution">
    <text evidence="6">The sequence shown here is derived from an EMBL/GenBank/DDBJ whole genome shotgun (WGS) entry which is preliminary data.</text>
</comment>
<dbReference type="SUPFAM" id="SSF51679">
    <property type="entry name" value="Bacterial luciferase-like"/>
    <property type="match status" value="1"/>
</dbReference>
<keyword evidence="2" id="KW-0288">FMN</keyword>
<gene>
    <name evidence="6" type="ORF">EYC82_06640</name>
</gene>
<accession>A0ABT3T454</accession>
<keyword evidence="1" id="KW-0285">Flavoprotein</keyword>
<organism evidence="6 7">
    <name type="scientific">Candidatus Marimicrobium litorale</name>
    <dbReference type="NCBI Taxonomy" id="2518991"/>
    <lineage>
        <taxon>Bacteria</taxon>
        <taxon>Pseudomonadati</taxon>
        <taxon>Pseudomonadota</taxon>
        <taxon>Gammaproteobacteria</taxon>
        <taxon>Cellvibrionales</taxon>
        <taxon>Halieaceae</taxon>
        <taxon>Marimicrobium</taxon>
    </lineage>
</organism>
<reference evidence="6" key="1">
    <citation type="submission" date="2019-02" db="EMBL/GenBank/DDBJ databases">
        <authorList>
            <person name="Li S.-H."/>
        </authorList>
    </citation>
    <scope>NUCLEOTIDE SEQUENCE</scope>
    <source>
        <strain evidence="6">IMCC11814</strain>
    </source>
</reference>